<dbReference type="GO" id="GO:0016887">
    <property type="term" value="F:ATP hydrolysis activity"/>
    <property type="evidence" value="ECO:0007669"/>
    <property type="project" value="InterPro"/>
</dbReference>
<dbReference type="Gene3D" id="3.40.50.300">
    <property type="entry name" value="P-loop containing nucleotide triphosphate hydrolases"/>
    <property type="match status" value="1"/>
</dbReference>
<dbReference type="PANTHER" id="PTHR12169:SF6">
    <property type="entry name" value="AFG1-LIKE ATPASE"/>
    <property type="match status" value="1"/>
</dbReference>
<dbReference type="EMBL" id="JACIJF010000003">
    <property type="protein sequence ID" value="MBB5710283.1"/>
    <property type="molecule type" value="Genomic_DNA"/>
</dbReference>
<dbReference type="Proteomes" id="UP000527143">
    <property type="component" value="Unassembled WGS sequence"/>
</dbReference>
<dbReference type="InterPro" id="IPR027417">
    <property type="entry name" value="P-loop_NTPase"/>
</dbReference>
<dbReference type="AlphaFoldDB" id="A0A840YQB2"/>
<name>A0A840YQB2_9SPHN</name>
<dbReference type="InterPro" id="IPR005654">
    <property type="entry name" value="ATPase_AFG1-like"/>
</dbReference>
<dbReference type="SUPFAM" id="SSF52540">
    <property type="entry name" value="P-loop containing nucleoside triphosphate hydrolases"/>
    <property type="match status" value="1"/>
</dbReference>
<evidence type="ECO:0000313" key="4">
    <source>
        <dbReference type="Proteomes" id="UP000527143"/>
    </source>
</evidence>
<dbReference type="PANTHER" id="PTHR12169">
    <property type="entry name" value="ATPASE N2B"/>
    <property type="match status" value="1"/>
</dbReference>
<dbReference type="GO" id="GO:0005524">
    <property type="term" value="F:ATP binding"/>
    <property type="evidence" value="ECO:0007669"/>
    <property type="project" value="UniProtKB-KW"/>
</dbReference>
<dbReference type="NCBIfam" id="NF040713">
    <property type="entry name" value="ZapE"/>
    <property type="match status" value="1"/>
</dbReference>
<keyword evidence="2" id="KW-0067">ATP-binding</keyword>
<comment type="caution">
    <text evidence="3">The sequence shown here is derived from an EMBL/GenBank/DDBJ whole genome shotgun (WGS) entry which is preliminary data.</text>
</comment>
<keyword evidence="3" id="KW-0131">Cell cycle</keyword>
<evidence type="ECO:0000256" key="2">
    <source>
        <dbReference type="ARBA" id="ARBA00022840"/>
    </source>
</evidence>
<keyword evidence="1" id="KW-0547">Nucleotide-binding</keyword>
<gene>
    <name evidence="3" type="ORF">FHT02_001511</name>
</gene>
<keyword evidence="3" id="KW-0132">Cell division</keyword>
<dbReference type="GO" id="GO:0051301">
    <property type="term" value="P:cell division"/>
    <property type="evidence" value="ECO:0007669"/>
    <property type="project" value="UniProtKB-KW"/>
</dbReference>
<proteinExistence type="predicted"/>
<accession>A0A840YQB2</accession>
<dbReference type="GO" id="GO:0005737">
    <property type="term" value="C:cytoplasm"/>
    <property type="evidence" value="ECO:0007669"/>
    <property type="project" value="TreeGrafter"/>
</dbReference>
<evidence type="ECO:0000256" key="1">
    <source>
        <dbReference type="ARBA" id="ARBA00022741"/>
    </source>
</evidence>
<dbReference type="RefSeq" id="WP_184086048.1">
    <property type="nucleotide sequence ID" value="NZ_JACIJF010000003.1"/>
</dbReference>
<reference evidence="3 4" key="1">
    <citation type="submission" date="2020-08" db="EMBL/GenBank/DDBJ databases">
        <title>Genomic Encyclopedia of Type Strains, Phase IV (KMG-IV): sequencing the most valuable type-strain genomes for metagenomic binning, comparative biology and taxonomic classification.</title>
        <authorList>
            <person name="Goeker M."/>
        </authorList>
    </citation>
    <scope>NUCLEOTIDE SEQUENCE [LARGE SCALE GENOMIC DNA]</scope>
    <source>
        <strain evidence="3 4">DSM 26736</strain>
    </source>
</reference>
<protein>
    <submittedName>
        <fullName evidence="3">Cell division protein ZapE</fullName>
    </submittedName>
</protein>
<dbReference type="Pfam" id="PF03969">
    <property type="entry name" value="AFG1_ATPase"/>
    <property type="match status" value="1"/>
</dbReference>
<organism evidence="3 4">
    <name type="scientific">Sphingomonas xinjiangensis</name>
    <dbReference type="NCBI Taxonomy" id="643568"/>
    <lineage>
        <taxon>Bacteria</taxon>
        <taxon>Pseudomonadati</taxon>
        <taxon>Pseudomonadota</taxon>
        <taxon>Alphaproteobacteria</taxon>
        <taxon>Sphingomonadales</taxon>
        <taxon>Sphingomonadaceae</taxon>
        <taxon>Sphingomonas</taxon>
    </lineage>
</organism>
<sequence>MSKVLARYRELVAAGELRADPEQQSAAERLDRLAQELEAGPRKGSVLWKLMGRKPEAPRGLYMWGGVGRGKSMLMDLFTDCLDIRRKRRVHFHEFMLEVHARLNVERQKDTVDPIVAVADALAEDVRLLAFDEMVVNNPPDAMILSRLFTEMMRHGLTVVATSNRPPRDLYKDGLNRELFLPFIDLIEARMDVLTLNGPVDYRLNRLGKVRTWLVPNGPEATDELSAAFFRLTDYPPEDRAHVPSMDIPVSGGRTLHVPKTLKGVAVFSFKRLCGEPRGASDYLAIARRFHTVILVGIPKLGPENRDQAARFVTLVDALYENRVKLLAAADAEPDQLYTAGDGAFEFERTASRLHEMGSDSYLAEGHGAH</sequence>
<keyword evidence="4" id="KW-1185">Reference proteome</keyword>
<evidence type="ECO:0000313" key="3">
    <source>
        <dbReference type="EMBL" id="MBB5710283.1"/>
    </source>
</evidence>